<dbReference type="EMBL" id="CP011568">
    <property type="protein sequence ID" value="AKJ69994.1"/>
    <property type="molecule type" value="Genomic_DNA"/>
</dbReference>
<evidence type="ECO:0000313" key="7">
    <source>
        <dbReference type="EMBL" id="AKJ69994.1"/>
    </source>
</evidence>
<dbReference type="PANTHER" id="PTHR35603:SF1">
    <property type="entry name" value="OUTER MEMBRANE LIPOPROTEIN SLYB"/>
    <property type="match status" value="1"/>
</dbReference>
<sequence length="159" mass="15934">MSKLTTPLIGFSLAAILVLPGCAAIGNSDSASVYQSSQAQREQIVRMGTVESVRPVTIDASNGQPGVLGTVGGGALGAIGGSAIGGGRGSIITGILGGIAGVVAGQAIENRASQRPGLEITVRLDNGELRAVTQSADESFRPGDRVRLLTSGGITRVTH</sequence>
<dbReference type="InterPro" id="IPR051407">
    <property type="entry name" value="Bact_OM_lipoprot/Surf_antigen"/>
</dbReference>
<proteinExistence type="predicted"/>
<dbReference type="RefSeq" id="WP_047215901.1">
    <property type="nucleotide sequence ID" value="NZ_CP011568.3"/>
</dbReference>
<organism evidence="7 8">
    <name type="scientific">Pandoraea thiooxydans</name>
    <dbReference type="NCBI Taxonomy" id="445709"/>
    <lineage>
        <taxon>Bacteria</taxon>
        <taxon>Pseudomonadati</taxon>
        <taxon>Pseudomonadota</taxon>
        <taxon>Betaproteobacteria</taxon>
        <taxon>Burkholderiales</taxon>
        <taxon>Burkholderiaceae</taxon>
        <taxon>Pandoraea</taxon>
    </lineage>
</organism>
<dbReference type="PANTHER" id="PTHR35603">
    <property type="match status" value="1"/>
</dbReference>
<evidence type="ECO:0000313" key="8">
    <source>
        <dbReference type="Proteomes" id="UP000036700"/>
    </source>
</evidence>
<dbReference type="OrthoDB" id="5298161at2"/>
<comment type="subcellular location">
    <subcellularLocation>
        <location evidence="1">Cell outer membrane</location>
        <topology evidence="1">Lipid-anchor</topology>
    </subcellularLocation>
</comment>
<reference evidence="8" key="1">
    <citation type="submission" date="2015-06" db="EMBL/GenBank/DDBJ databases">
        <authorList>
            <person name="Lim Y.L."/>
            <person name="Ee R."/>
            <person name="Yong D."/>
            <person name="How K.Y."/>
            <person name="Yin W.F."/>
            <person name="Chan K.G."/>
        </authorList>
    </citation>
    <scope>NUCLEOTIDE SEQUENCE [LARGE SCALE GENOMIC DNA]</scope>
    <source>
        <strain evidence="8">DSM 25325</strain>
    </source>
</reference>
<accession>A0A0G3EVG5</accession>
<dbReference type="AlphaFoldDB" id="A0A0G3EVG5"/>
<protein>
    <recommendedName>
        <fullName evidence="9">Glycine zipper 2TM domain-containing protein</fullName>
    </recommendedName>
</protein>
<evidence type="ECO:0000256" key="3">
    <source>
        <dbReference type="ARBA" id="ARBA00023136"/>
    </source>
</evidence>
<dbReference type="STRING" id="445709.ABW99_19070"/>
<keyword evidence="4" id="KW-0564">Palmitate</keyword>
<keyword evidence="2 6" id="KW-0732">Signal</keyword>
<evidence type="ECO:0000256" key="4">
    <source>
        <dbReference type="ARBA" id="ARBA00023139"/>
    </source>
</evidence>
<evidence type="ECO:0000256" key="5">
    <source>
        <dbReference type="ARBA" id="ARBA00023288"/>
    </source>
</evidence>
<name>A0A0G3EVG5_9BURK</name>
<dbReference type="KEGG" id="ptx:ABW99_19070"/>
<dbReference type="PATRIC" id="fig|445709.3.peg.4006"/>
<evidence type="ECO:0000256" key="6">
    <source>
        <dbReference type="SAM" id="SignalP"/>
    </source>
</evidence>
<evidence type="ECO:0000256" key="2">
    <source>
        <dbReference type="ARBA" id="ARBA00022729"/>
    </source>
</evidence>
<evidence type="ECO:0000256" key="1">
    <source>
        <dbReference type="ARBA" id="ARBA00004459"/>
    </source>
</evidence>
<gene>
    <name evidence="7" type="ORF">ABW99_19070</name>
</gene>
<feature type="chain" id="PRO_5002553561" description="Glycine zipper 2TM domain-containing protein" evidence="6">
    <location>
        <begin position="24"/>
        <end position="159"/>
    </location>
</feature>
<dbReference type="GO" id="GO:0009279">
    <property type="term" value="C:cell outer membrane"/>
    <property type="evidence" value="ECO:0007669"/>
    <property type="project" value="UniProtKB-SubCell"/>
</dbReference>
<evidence type="ECO:0008006" key="9">
    <source>
        <dbReference type="Google" id="ProtNLM"/>
    </source>
</evidence>
<dbReference type="Proteomes" id="UP000036700">
    <property type="component" value="Chromosome"/>
</dbReference>
<keyword evidence="5" id="KW-0449">Lipoprotein</keyword>
<keyword evidence="3" id="KW-0472">Membrane</keyword>
<keyword evidence="8" id="KW-1185">Reference proteome</keyword>
<feature type="signal peptide" evidence="6">
    <location>
        <begin position="1"/>
        <end position="23"/>
    </location>
</feature>